<sequence length="436" mass="51347">YNKEKQQYQEIIKDKEDLDRKYRICSLTTIRENEELQQQLKEEKNQKYSFEQDLIEERERANNLDSKLQEAKRKAETQTSSQQREIEKYRSYADTEKVKRVKEVQTLEQERRDVEAQLVTVIEERNKYQQQLRILNDERDWTLKEIEKARESQQITSKEALEVQKKYNEITSSEASLRRDMQKGTEKIDIQKEKFASKKKFINSFHSRTESTKQDLLNLADAISLNPDQTEFQSNTSAAQKNEALLIGIRSKAAQLIKAEKMLDDAAQENERLRQECANIRKEKDKLNGEMGRMEATAISNANQQATEQSAWMRAREALNQEMNELRQQLIRRTQSETEARERLEQERKIADSDLSEQQQRTAEAFQIASELRVFIEIKDNEIAHLQQLIEKLSLKAKEAGFDISHTPIKEIEFLGTDRQEEPQRLSPILHNRILI</sequence>
<dbReference type="EMBL" id="SNRW01013747">
    <property type="protein sequence ID" value="KAA6372264.1"/>
    <property type="molecule type" value="Genomic_DNA"/>
</dbReference>
<feature type="non-terminal residue" evidence="2">
    <location>
        <position position="1"/>
    </location>
</feature>
<feature type="compositionally biased region" description="Basic and acidic residues" evidence="1">
    <location>
        <begin position="61"/>
        <end position="76"/>
    </location>
</feature>
<accession>A0A5J4UPY9</accession>
<comment type="caution">
    <text evidence="2">The sequence shown here is derived from an EMBL/GenBank/DDBJ whole genome shotgun (WGS) entry which is preliminary data.</text>
</comment>
<evidence type="ECO:0000313" key="3">
    <source>
        <dbReference type="Proteomes" id="UP000324800"/>
    </source>
</evidence>
<dbReference type="Proteomes" id="UP000324800">
    <property type="component" value="Unassembled WGS sequence"/>
</dbReference>
<protein>
    <submittedName>
        <fullName evidence="2">Uncharacterized protein</fullName>
    </submittedName>
</protein>
<proteinExistence type="predicted"/>
<dbReference type="AlphaFoldDB" id="A0A5J4UPY9"/>
<name>A0A5J4UPY9_9EUKA</name>
<reference evidence="2 3" key="1">
    <citation type="submission" date="2019-03" db="EMBL/GenBank/DDBJ databases">
        <title>Single cell metagenomics reveals metabolic interactions within the superorganism composed of flagellate Streblomastix strix and complex community of Bacteroidetes bacteria on its surface.</title>
        <authorList>
            <person name="Treitli S.C."/>
            <person name="Kolisko M."/>
            <person name="Husnik F."/>
            <person name="Keeling P."/>
            <person name="Hampl V."/>
        </authorList>
    </citation>
    <scope>NUCLEOTIDE SEQUENCE [LARGE SCALE GENOMIC DNA]</scope>
    <source>
        <strain evidence="2">ST1C</strain>
    </source>
</reference>
<evidence type="ECO:0000256" key="1">
    <source>
        <dbReference type="SAM" id="MobiDB-lite"/>
    </source>
</evidence>
<feature type="region of interest" description="Disordered" evidence="1">
    <location>
        <begin position="61"/>
        <end position="86"/>
    </location>
</feature>
<gene>
    <name evidence="2" type="ORF">EZS28_032209</name>
</gene>
<evidence type="ECO:0000313" key="2">
    <source>
        <dbReference type="EMBL" id="KAA6372264.1"/>
    </source>
</evidence>
<feature type="region of interest" description="Disordered" evidence="1">
    <location>
        <begin position="334"/>
        <end position="358"/>
    </location>
</feature>
<feature type="compositionally biased region" description="Basic and acidic residues" evidence="1">
    <location>
        <begin position="334"/>
        <end position="352"/>
    </location>
</feature>
<organism evidence="2 3">
    <name type="scientific">Streblomastix strix</name>
    <dbReference type="NCBI Taxonomy" id="222440"/>
    <lineage>
        <taxon>Eukaryota</taxon>
        <taxon>Metamonada</taxon>
        <taxon>Preaxostyla</taxon>
        <taxon>Oxymonadida</taxon>
        <taxon>Streblomastigidae</taxon>
        <taxon>Streblomastix</taxon>
    </lineage>
</organism>